<sequence>MKRIAYLMVLLVFFLTPGISWGESKIIVDNKVLSQNQSTVMLYNRILVPLRSISTALGAEVRFTVSNQTIDILKEDKHITLCLGSAKAFVNENPYILELEPQFIKGSTYVPLRFVSEALGAQVFFDQTSGSVIINSKKQENILVKADLAKIHYLDVGYGDCTYIDLPGDADILIDGGSAEKSSDVINYLKNQGVKDIELLIATHPHEDHIGAIPEIIKAFPVKEVIDNGVVTSHAYYQKYKQAVWSLRNRNPNIGKIWRFGDSVLETIVPPEHYFADYNNSSLGVKLTIGDIKFFFAGDFEQPVEQDIKGNIQSQFLKVGHHGSNDASSYEFIERVKPAVAVISVGQNSYGFPSSKVIERLQHSGAKVYRTDLNGNIVVTTDGKSYTVVTSKGKEMETVTNPASDVIPVKGEVVASDESNFYHKPDCTLIKNLNVENQIWFSNSLEARGKGFYQCSECEPE</sequence>
<dbReference type="InterPro" id="IPR036866">
    <property type="entry name" value="RibonucZ/Hydroxyglut_hydro"/>
</dbReference>
<dbReference type="InterPro" id="IPR036582">
    <property type="entry name" value="Mao_N_sf"/>
</dbReference>
<accession>A0A1M4XSS3</accession>
<feature type="domain" description="Metallo-beta-lactamase" evidence="1">
    <location>
        <begin position="158"/>
        <end position="347"/>
    </location>
</feature>
<dbReference type="Proteomes" id="UP000184148">
    <property type="component" value="Unassembled WGS sequence"/>
</dbReference>
<dbReference type="SUPFAM" id="SSF57884">
    <property type="entry name" value="Ada DNA repair protein, N-terminal domain (N-Ada 10)"/>
    <property type="match status" value="1"/>
</dbReference>
<dbReference type="Gene3D" id="3.30.457.10">
    <property type="entry name" value="Copper amine oxidase-like, N-terminal domain"/>
    <property type="match status" value="1"/>
</dbReference>
<dbReference type="CDD" id="cd07731">
    <property type="entry name" value="ComA-like_MBL-fold"/>
    <property type="match status" value="1"/>
</dbReference>
<dbReference type="Pfam" id="PF00753">
    <property type="entry name" value="Lactamase_B"/>
    <property type="match status" value="1"/>
</dbReference>
<reference evidence="3" key="1">
    <citation type="submission" date="2016-11" db="EMBL/GenBank/DDBJ databases">
        <authorList>
            <person name="Varghese N."/>
            <person name="Submissions S."/>
        </authorList>
    </citation>
    <scope>NUCLEOTIDE SEQUENCE [LARGE SCALE GENOMIC DNA]</scope>
    <source>
        <strain evidence="3">DSM 12395</strain>
    </source>
</reference>
<dbReference type="InterPro" id="IPR052159">
    <property type="entry name" value="Competence_DNA_uptake"/>
</dbReference>
<dbReference type="STRING" id="1121429.SAMN02745133_01511"/>
<dbReference type="SUPFAM" id="SSF56281">
    <property type="entry name" value="Metallo-hydrolase/oxidoreductase"/>
    <property type="match status" value="1"/>
</dbReference>
<dbReference type="RefSeq" id="WP_073238126.1">
    <property type="nucleotide sequence ID" value="NZ_FQUY01000009.1"/>
</dbReference>
<dbReference type="AlphaFoldDB" id="A0A1M4XSS3"/>
<dbReference type="InterPro" id="IPR001279">
    <property type="entry name" value="Metallo-B-lactamas"/>
</dbReference>
<dbReference type="PANTHER" id="PTHR30619:SF1">
    <property type="entry name" value="RECOMBINATION PROTEIN 2"/>
    <property type="match status" value="1"/>
</dbReference>
<evidence type="ECO:0000313" key="2">
    <source>
        <dbReference type="EMBL" id="SHE96450.1"/>
    </source>
</evidence>
<dbReference type="Gene3D" id="3.60.15.10">
    <property type="entry name" value="Ribonuclease Z/Hydroxyacylglutathione hydrolase-like"/>
    <property type="match status" value="1"/>
</dbReference>
<gene>
    <name evidence="2" type="ORF">SAMN02745133_01511</name>
</gene>
<dbReference type="SMART" id="SM00849">
    <property type="entry name" value="Lactamase_B"/>
    <property type="match status" value="1"/>
</dbReference>
<dbReference type="Pfam" id="PF07833">
    <property type="entry name" value="Cu_amine_oxidN1"/>
    <property type="match status" value="1"/>
</dbReference>
<dbReference type="InterPro" id="IPR012854">
    <property type="entry name" value="Cu_amine_oxidase-like_N"/>
</dbReference>
<organism evidence="2 3">
    <name type="scientific">Desulforamulus putei DSM 12395</name>
    <dbReference type="NCBI Taxonomy" id="1121429"/>
    <lineage>
        <taxon>Bacteria</taxon>
        <taxon>Bacillati</taxon>
        <taxon>Bacillota</taxon>
        <taxon>Clostridia</taxon>
        <taxon>Eubacteriales</taxon>
        <taxon>Peptococcaceae</taxon>
        <taxon>Desulforamulus</taxon>
    </lineage>
</organism>
<proteinExistence type="predicted"/>
<dbReference type="PANTHER" id="PTHR30619">
    <property type="entry name" value="DNA INTERNALIZATION/COMPETENCE PROTEIN COMEC/REC2"/>
    <property type="match status" value="1"/>
</dbReference>
<dbReference type="Gene3D" id="3.40.10.10">
    <property type="entry name" value="DNA Methylphosphotriester Repair Domain"/>
    <property type="match status" value="1"/>
</dbReference>
<dbReference type="InterPro" id="IPR035681">
    <property type="entry name" value="ComA-like_MBL"/>
</dbReference>
<keyword evidence="3" id="KW-1185">Reference proteome</keyword>
<evidence type="ECO:0000259" key="1">
    <source>
        <dbReference type="SMART" id="SM00849"/>
    </source>
</evidence>
<dbReference type="SUPFAM" id="SSF55383">
    <property type="entry name" value="Copper amine oxidase, domain N"/>
    <property type="match status" value="1"/>
</dbReference>
<dbReference type="InterPro" id="IPR035451">
    <property type="entry name" value="Ada-like_dom_sf"/>
</dbReference>
<name>A0A1M4XSS3_9FIRM</name>
<evidence type="ECO:0000313" key="3">
    <source>
        <dbReference type="Proteomes" id="UP000184148"/>
    </source>
</evidence>
<dbReference type="OrthoDB" id="9761531at2"/>
<dbReference type="EMBL" id="FQUY01000009">
    <property type="protein sequence ID" value="SHE96450.1"/>
    <property type="molecule type" value="Genomic_DNA"/>
</dbReference>
<protein>
    <submittedName>
        <fullName evidence="2">Metallo-beta-lactamase superfamily protein</fullName>
    </submittedName>
</protein>